<evidence type="ECO:0000313" key="3">
    <source>
        <dbReference type="EMBL" id="MSS16526.1"/>
    </source>
</evidence>
<sequence length="451" mass="49442">MKLKASTLLACLPLLAAMPAAAGEIAFEGNSKPACEITPAKSTGLNKIYVLYDTQGVGMSYKPAREGNTVVWTKWTAGAAYGQELPQVKVLQDGTSYLAQVEPNCGYTLQEGDSYTYVWVMNYADYRLRLEGIAPDGEGDCSTATLKVEGSGPEMTYYTITGVRKSLDRDMKLSYSTLVCNSDTTAYESRDTTETEENFKSTLVVPAPLCNTTFTLTGDRFLDYWGESQSVTSDLYTTQAIACTTRARQEARNNDNERTSDTEGVLGGSAPATITFSAIVTDAVNFKEWQEATDADFNNIILQLSDLETTQTFTEAGTYYWRFTCSNGNGTCDATSSTYTVNIGESELLVPNFFSPGSTEGVNDVWKVSYKSIVKFHCWIFNSWGTQVCELKDPGQGWDGKYKGKLVDPGVYYYVIQAEGSDGHKYKKSGDINILRYKKNNGTGTGTTTGE</sequence>
<evidence type="ECO:0000256" key="1">
    <source>
        <dbReference type="SAM" id="MobiDB-lite"/>
    </source>
</evidence>
<comment type="caution">
    <text evidence="3">The sequence shown here is derived from an EMBL/GenBank/DDBJ whole genome shotgun (WGS) entry which is preliminary data.</text>
</comment>
<reference evidence="3 4" key="1">
    <citation type="submission" date="2019-08" db="EMBL/GenBank/DDBJ databases">
        <title>In-depth cultivation of the pig gut microbiome towards novel bacterial diversity and tailored functional studies.</title>
        <authorList>
            <person name="Wylensek D."/>
            <person name="Hitch T.C.A."/>
            <person name="Clavel T."/>
        </authorList>
    </citation>
    <scope>NUCLEOTIDE SEQUENCE [LARGE SCALE GENOMIC DNA]</scope>
    <source>
        <strain evidence="3 4">Oil-RF-744-WCA-WT-10</strain>
    </source>
</reference>
<name>A0A6L5XBV7_9BACT</name>
<dbReference type="RefSeq" id="WP_154326906.1">
    <property type="nucleotide sequence ID" value="NZ_CP045696.1"/>
</dbReference>
<evidence type="ECO:0000313" key="4">
    <source>
        <dbReference type="Proteomes" id="UP000483362"/>
    </source>
</evidence>
<dbReference type="NCBIfam" id="TIGR04131">
    <property type="entry name" value="Bac_Flav_CTERM"/>
    <property type="match status" value="1"/>
</dbReference>
<keyword evidence="2" id="KW-0732">Signal</keyword>
<dbReference type="Proteomes" id="UP000483362">
    <property type="component" value="Unassembled WGS sequence"/>
</dbReference>
<dbReference type="Gene3D" id="2.60.40.10">
    <property type="entry name" value="Immunoglobulins"/>
    <property type="match status" value="1"/>
</dbReference>
<dbReference type="EMBL" id="VULT01000002">
    <property type="protein sequence ID" value="MSS16526.1"/>
    <property type="molecule type" value="Genomic_DNA"/>
</dbReference>
<evidence type="ECO:0000256" key="2">
    <source>
        <dbReference type="SAM" id="SignalP"/>
    </source>
</evidence>
<feature type="chain" id="PRO_5027051901" evidence="2">
    <location>
        <begin position="23"/>
        <end position="451"/>
    </location>
</feature>
<dbReference type="InterPro" id="IPR013783">
    <property type="entry name" value="Ig-like_fold"/>
</dbReference>
<dbReference type="InterPro" id="IPR026341">
    <property type="entry name" value="T9SS_type_B"/>
</dbReference>
<feature type="region of interest" description="Disordered" evidence="1">
    <location>
        <begin position="247"/>
        <end position="266"/>
    </location>
</feature>
<dbReference type="Pfam" id="PF13585">
    <property type="entry name" value="CHU_C"/>
    <property type="match status" value="1"/>
</dbReference>
<protein>
    <submittedName>
        <fullName evidence="3">Gliding motility-associated C-terminal domain-containing protein</fullName>
    </submittedName>
</protein>
<feature type="compositionally biased region" description="Basic and acidic residues" evidence="1">
    <location>
        <begin position="247"/>
        <end position="261"/>
    </location>
</feature>
<dbReference type="AlphaFoldDB" id="A0A6L5XBV7"/>
<accession>A0A6L5XBV7</accession>
<organism evidence="3 4">
    <name type="scientific">Sodaliphilus pleomorphus</name>
    <dbReference type="NCBI Taxonomy" id="2606626"/>
    <lineage>
        <taxon>Bacteria</taxon>
        <taxon>Pseudomonadati</taxon>
        <taxon>Bacteroidota</taxon>
        <taxon>Bacteroidia</taxon>
        <taxon>Bacteroidales</taxon>
        <taxon>Muribaculaceae</taxon>
        <taxon>Sodaliphilus</taxon>
    </lineage>
</organism>
<feature type="signal peptide" evidence="2">
    <location>
        <begin position="1"/>
        <end position="22"/>
    </location>
</feature>
<proteinExistence type="predicted"/>
<keyword evidence="4" id="KW-1185">Reference proteome</keyword>
<gene>
    <name evidence="3" type="ORF">FYJ29_01875</name>
</gene>